<dbReference type="Proteomes" id="UP000829194">
    <property type="component" value="Chromosome"/>
</dbReference>
<dbReference type="SUPFAM" id="SSF46689">
    <property type="entry name" value="Homeodomain-like"/>
    <property type="match status" value="1"/>
</dbReference>
<dbReference type="PROSITE" id="PS50977">
    <property type="entry name" value="HTH_TETR_2"/>
    <property type="match status" value="1"/>
</dbReference>
<dbReference type="EMBL" id="CP093547">
    <property type="protein sequence ID" value="UNP31498.1"/>
    <property type="molecule type" value="Genomic_DNA"/>
</dbReference>
<reference evidence="7 8" key="1">
    <citation type="submission" date="2022-03" db="EMBL/GenBank/DDBJ databases">
        <title>Complete genome sequence of Lysobacter capsici VKM B-2533 and Lysobacter gummosus 10.1.1, promising sources of lytic agents.</title>
        <authorList>
            <person name="Tarlachkov S.V."/>
            <person name="Kudryakova I.V."/>
            <person name="Afoshin A.S."/>
            <person name="Leontyevskaya E.A."/>
            <person name="Leontyevskaya N.V."/>
        </authorList>
    </citation>
    <scope>NUCLEOTIDE SEQUENCE [LARGE SCALE GENOMIC DNA]</scope>
    <source>
        <strain evidence="7 8">10.1.1</strain>
    </source>
</reference>
<feature type="region of interest" description="Disordered" evidence="5">
    <location>
        <begin position="1"/>
        <end position="22"/>
    </location>
</feature>
<keyword evidence="8" id="KW-1185">Reference proteome</keyword>
<proteinExistence type="predicted"/>
<dbReference type="InterPro" id="IPR050109">
    <property type="entry name" value="HTH-type_TetR-like_transc_reg"/>
</dbReference>
<dbReference type="InterPro" id="IPR049484">
    <property type="entry name" value="Rv0078-like_C"/>
</dbReference>
<dbReference type="PANTHER" id="PTHR30055:SF234">
    <property type="entry name" value="HTH-TYPE TRANSCRIPTIONAL REGULATOR BETI"/>
    <property type="match status" value="1"/>
</dbReference>
<accession>A0ABY3XIM5</accession>
<evidence type="ECO:0000313" key="8">
    <source>
        <dbReference type="Proteomes" id="UP000829194"/>
    </source>
</evidence>
<dbReference type="PANTHER" id="PTHR30055">
    <property type="entry name" value="HTH-TYPE TRANSCRIPTIONAL REGULATOR RUTR"/>
    <property type="match status" value="1"/>
</dbReference>
<gene>
    <name evidence="7" type="ORF">MOV92_09740</name>
</gene>
<dbReference type="InterPro" id="IPR009057">
    <property type="entry name" value="Homeodomain-like_sf"/>
</dbReference>
<evidence type="ECO:0000256" key="5">
    <source>
        <dbReference type="SAM" id="MobiDB-lite"/>
    </source>
</evidence>
<name>A0ABY3XIM5_9GAMM</name>
<evidence type="ECO:0000313" key="7">
    <source>
        <dbReference type="EMBL" id="UNP31498.1"/>
    </source>
</evidence>
<evidence type="ECO:0000256" key="4">
    <source>
        <dbReference type="PROSITE-ProRule" id="PRU00335"/>
    </source>
</evidence>
<dbReference type="Pfam" id="PF00440">
    <property type="entry name" value="TetR_N"/>
    <property type="match status" value="1"/>
</dbReference>
<keyword evidence="1" id="KW-0805">Transcription regulation</keyword>
<dbReference type="Gene3D" id="1.10.357.10">
    <property type="entry name" value="Tetracycline Repressor, domain 2"/>
    <property type="match status" value="1"/>
</dbReference>
<evidence type="ECO:0000256" key="2">
    <source>
        <dbReference type="ARBA" id="ARBA00023125"/>
    </source>
</evidence>
<evidence type="ECO:0000256" key="3">
    <source>
        <dbReference type="ARBA" id="ARBA00023163"/>
    </source>
</evidence>
<dbReference type="PRINTS" id="PR00455">
    <property type="entry name" value="HTHTETR"/>
</dbReference>
<dbReference type="InterPro" id="IPR023772">
    <property type="entry name" value="DNA-bd_HTH_TetR-type_CS"/>
</dbReference>
<protein>
    <submittedName>
        <fullName evidence="7">TetR/AcrR family transcriptional regulator</fullName>
    </submittedName>
</protein>
<evidence type="ECO:0000256" key="1">
    <source>
        <dbReference type="ARBA" id="ARBA00023015"/>
    </source>
</evidence>
<keyword evidence="2 4" id="KW-0238">DNA-binding</keyword>
<feature type="DNA-binding region" description="H-T-H motif" evidence="4">
    <location>
        <begin position="45"/>
        <end position="64"/>
    </location>
</feature>
<dbReference type="InterPro" id="IPR001647">
    <property type="entry name" value="HTH_TetR"/>
</dbReference>
<organism evidence="7 8">
    <name type="scientific">Lysobacter gummosus</name>
    <dbReference type="NCBI Taxonomy" id="262324"/>
    <lineage>
        <taxon>Bacteria</taxon>
        <taxon>Pseudomonadati</taxon>
        <taxon>Pseudomonadota</taxon>
        <taxon>Gammaproteobacteria</taxon>
        <taxon>Lysobacterales</taxon>
        <taxon>Lysobacteraceae</taxon>
        <taxon>Lysobacter</taxon>
    </lineage>
</organism>
<feature type="domain" description="HTH tetR-type" evidence="6">
    <location>
        <begin position="22"/>
        <end position="82"/>
    </location>
</feature>
<evidence type="ECO:0000259" key="6">
    <source>
        <dbReference type="PROSITE" id="PS50977"/>
    </source>
</evidence>
<dbReference type="PROSITE" id="PS01081">
    <property type="entry name" value="HTH_TETR_1"/>
    <property type="match status" value="1"/>
</dbReference>
<dbReference type="Pfam" id="PF21351">
    <property type="entry name" value="TetR_C_41"/>
    <property type="match status" value="1"/>
</dbReference>
<dbReference type="RefSeq" id="WP_057942629.1">
    <property type="nucleotide sequence ID" value="NZ_CP011131.1"/>
</dbReference>
<sequence length="209" mass="22512">MQESRPRRSPSPGPRSNRERTEATRHALLEAARGLFVSKGYSDTSTPEVAVAAGITRGALYHHFIDKRDLFRHVLQREAQSVREEIVAATADDPDPQSALSVGAQAYLRAMTVPGRTRLLLIDGPAVLGLADIAAIDEANAADTLHEGLAAALGEHEVDVPALAKLLSSAFDRAALEIDAGGDAERVGETMAWLLQRVLERPAAKPRKR</sequence>
<keyword evidence="3" id="KW-0804">Transcription</keyword>